<dbReference type="Proteomes" id="UP000295151">
    <property type="component" value="Unassembled WGS sequence"/>
</dbReference>
<sequence>MPRRPHLTPINRVLAVVAGLLLLTACSPDPVRIAVPEPAPEVAQVCDALIKGMPAKVLDGKRRKTEPPSALTTAYGDPPIEVTCGVAPPAGMAEAQSQCFEVNGVGWFAKEVGNGVIFTTIGRKVYLEIAVPAKYKPEADALTDVSDAVKAHNTLITPCT</sequence>
<dbReference type="AlphaFoldDB" id="A0A4R7SVS7"/>
<dbReference type="InterPro" id="IPR021903">
    <property type="entry name" value="DUF3515"/>
</dbReference>
<keyword evidence="2" id="KW-1185">Reference proteome</keyword>
<dbReference type="PROSITE" id="PS51257">
    <property type="entry name" value="PROKAR_LIPOPROTEIN"/>
    <property type="match status" value="1"/>
</dbReference>
<dbReference type="RefSeq" id="WP_133985242.1">
    <property type="nucleotide sequence ID" value="NZ_SOCE01000003.1"/>
</dbReference>
<proteinExistence type="predicted"/>
<organism evidence="1 2">
    <name type="scientific">Kribbella voronezhensis</name>
    <dbReference type="NCBI Taxonomy" id="2512212"/>
    <lineage>
        <taxon>Bacteria</taxon>
        <taxon>Bacillati</taxon>
        <taxon>Actinomycetota</taxon>
        <taxon>Actinomycetes</taxon>
        <taxon>Propionibacteriales</taxon>
        <taxon>Kribbellaceae</taxon>
        <taxon>Kribbella</taxon>
    </lineage>
</organism>
<dbReference type="OrthoDB" id="3213819at2"/>
<accession>A0A4R7SVS7</accession>
<comment type="caution">
    <text evidence="1">The sequence shown here is derived from an EMBL/GenBank/DDBJ whole genome shotgun (WGS) entry which is preliminary data.</text>
</comment>
<evidence type="ECO:0000313" key="1">
    <source>
        <dbReference type="EMBL" id="TDU82458.1"/>
    </source>
</evidence>
<dbReference type="EMBL" id="SOCE01000003">
    <property type="protein sequence ID" value="TDU82458.1"/>
    <property type="molecule type" value="Genomic_DNA"/>
</dbReference>
<protein>
    <submittedName>
        <fullName evidence="1">Uncharacterized protein DUF3515</fullName>
    </submittedName>
</protein>
<reference evidence="1 2" key="1">
    <citation type="submission" date="2019-03" db="EMBL/GenBank/DDBJ databases">
        <title>Genomic Encyclopedia of Type Strains, Phase III (KMG-III): the genomes of soil and plant-associated and newly described type strains.</title>
        <authorList>
            <person name="Whitman W."/>
        </authorList>
    </citation>
    <scope>NUCLEOTIDE SEQUENCE [LARGE SCALE GENOMIC DNA]</scope>
    <source>
        <strain evidence="1 2">VKM Ac-2575</strain>
    </source>
</reference>
<dbReference type="Pfam" id="PF12028">
    <property type="entry name" value="DUF3515"/>
    <property type="match status" value="1"/>
</dbReference>
<evidence type="ECO:0000313" key="2">
    <source>
        <dbReference type="Proteomes" id="UP000295151"/>
    </source>
</evidence>
<gene>
    <name evidence="1" type="ORF">EV138_7351</name>
</gene>
<name>A0A4R7SVS7_9ACTN</name>